<proteinExistence type="predicted"/>
<gene>
    <name evidence="1" type="ORF">BAUCODRAFT_30850</name>
</gene>
<dbReference type="KEGG" id="bcom:BAUCODRAFT_30850"/>
<name>M2NHQ7_BAUPA</name>
<accession>M2NHQ7</accession>
<dbReference type="HOGENOM" id="CLU_2739626_0_0_1"/>
<dbReference type="GeneID" id="19111323"/>
<reference evidence="1 2" key="1">
    <citation type="journal article" date="2012" name="PLoS Pathog.">
        <title>Diverse lifestyles and strategies of plant pathogenesis encoded in the genomes of eighteen Dothideomycetes fungi.</title>
        <authorList>
            <person name="Ohm R.A."/>
            <person name="Feau N."/>
            <person name="Henrissat B."/>
            <person name="Schoch C.L."/>
            <person name="Horwitz B.A."/>
            <person name="Barry K.W."/>
            <person name="Condon B.J."/>
            <person name="Copeland A.C."/>
            <person name="Dhillon B."/>
            <person name="Glaser F."/>
            <person name="Hesse C.N."/>
            <person name="Kosti I."/>
            <person name="LaButti K."/>
            <person name="Lindquist E.A."/>
            <person name="Lucas S."/>
            <person name="Salamov A.A."/>
            <person name="Bradshaw R.E."/>
            <person name="Ciuffetti L."/>
            <person name="Hamelin R.C."/>
            <person name="Kema G.H.J."/>
            <person name="Lawrence C."/>
            <person name="Scott J.A."/>
            <person name="Spatafora J.W."/>
            <person name="Turgeon B.G."/>
            <person name="de Wit P.J.G.M."/>
            <person name="Zhong S."/>
            <person name="Goodwin S.B."/>
            <person name="Grigoriev I.V."/>
        </authorList>
    </citation>
    <scope>NUCLEOTIDE SEQUENCE [LARGE SCALE GENOMIC DNA]</scope>
    <source>
        <strain evidence="1 2">UAMH 10762</strain>
    </source>
</reference>
<dbReference type="EMBL" id="KB445552">
    <property type="protein sequence ID" value="EMC98580.1"/>
    <property type="molecule type" value="Genomic_DNA"/>
</dbReference>
<sequence length="71" mass="7748">MTRLSNEARFWNCSLTCGPRVVGSISRTAAANRRGFVSDQRTVIGTRAIVLSCRAFGLAVLELCLMGEQTK</sequence>
<keyword evidence="2" id="KW-1185">Reference proteome</keyword>
<protein>
    <submittedName>
        <fullName evidence="1">Uncharacterized protein</fullName>
    </submittedName>
</protein>
<evidence type="ECO:0000313" key="1">
    <source>
        <dbReference type="EMBL" id="EMC98580.1"/>
    </source>
</evidence>
<dbReference type="AlphaFoldDB" id="M2NHQ7"/>
<organism evidence="1 2">
    <name type="scientific">Baudoinia panamericana (strain UAMH 10762)</name>
    <name type="common">Angels' share fungus</name>
    <name type="synonym">Baudoinia compniacensis (strain UAMH 10762)</name>
    <dbReference type="NCBI Taxonomy" id="717646"/>
    <lineage>
        <taxon>Eukaryota</taxon>
        <taxon>Fungi</taxon>
        <taxon>Dikarya</taxon>
        <taxon>Ascomycota</taxon>
        <taxon>Pezizomycotina</taxon>
        <taxon>Dothideomycetes</taxon>
        <taxon>Dothideomycetidae</taxon>
        <taxon>Mycosphaerellales</taxon>
        <taxon>Teratosphaeriaceae</taxon>
        <taxon>Baudoinia</taxon>
    </lineage>
</organism>
<dbReference type="Proteomes" id="UP000011761">
    <property type="component" value="Unassembled WGS sequence"/>
</dbReference>
<dbReference type="RefSeq" id="XP_007673467.1">
    <property type="nucleotide sequence ID" value="XM_007675277.1"/>
</dbReference>
<evidence type="ECO:0000313" key="2">
    <source>
        <dbReference type="Proteomes" id="UP000011761"/>
    </source>
</evidence>